<dbReference type="GO" id="GO:0005524">
    <property type="term" value="F:ATP binding"/>
    <property type="evidence" value="ECO:0007669"/>
    <property type="project" value="UniProtKB-UniRule"/>
</dbReference>
<evidence type="ECO:0000256" key="7">
    <source>
        <dbReference type="ARBA" id="ARBA00023310"/>
    </source>
</evidence>
<accession>A0A9D2EJM1</accession>
<evidence type="ECO:0000256" key="6">
    <source>
        <dbReference type="ARBA" id="ARBA00023196"/>
    </source>
</evidence>
<keyword evidence="4 8" id="KW-0406">Ion transport</keyword>
<gene>
    <name evidence="8 12" type="primary">atpC</name>
    <name evidence="12" type="ORF">H9968_01530</name>
</gene>
<dbReference type="InterPro" id="IPR020546">
    <property type="entry name" value="ATP_synth_F1_dsu/esu_N"/>
</dbReference>
<reference evidence="12" key="1">
    <citation type="journal article" date="2021" name="PeerJ">
        <title>Extensive microbial diversity within the chicken gut microbiome revealed by metagenomics and culture.</title>
        <authorList>
            <person name="Gilroy R."/>
            <person name="Ravi A."/>
            <person name="Getino M."/>
            <person name="Pursley I."/>
            <person name="Horton D.L."/>
            <person name="Alikhan N.F."/>
            <person name="Baker D."/>
            <person name="Gharbi K."/>
            <person name="Hall N."/>
            <person name="Watson M."/>
            <person name="Adriaenssens E.M."/>
            <person name="Foster-Nyarko E."/>
            <person name="Jarju S."/>
            <person name="Secka A."/>
            <person name="Antonio M."/>
            <person name="Oren A."/>
            <person name="Chaudhuri R.R."/>
            <person name="La Ragione R."/>
            <person name="Hildebrand F."/>
            <person name="Pallen M.J."/>
        </authorList>
    </citation>
    <scope>NUCLEOTIDE SEQUENCE</scope>
    <source>
        <strain evidence="12">CHK179-28034</strain>
    </source>
</reference>
<keyword evidence="8" id="KW-0375">Hydrogen ion transport</keyword>
<dbReference type="GO" id="GO:0045259">
    <property type="term" value="C:proton-transporting ATP synthase complex"/>
    <property type="evidence" value="ECO:0007669"/>
    <property type="project" value="UniProtKB-KW"/>
</dbReference>
<dbReference type="GO" id="GO:0012505">
    <property type="term" value="C:endomembrane system"/>
    <property type="evidence" value="ECO:0007669"/>
    <property type="project" value="UniProtKB-SubCell"/>
</dbReference>
<dbReference type="InterPro" id="IPR020547">
    <property type="entry name" value="ATP_synth_F1_esu_C"/>
</dbReference>
<evidence type="ECO:0000256" key="5">
    <source>
        <dbReference type="ARBA" id="ARBA00023136"/>
    </source>
</evidence>
<sequence length="138" mass="16148">MANSFYMQILSVNRLFYSGRCESLIFQEEDGEREIQAYHENMIIAVHEGEIRFRPEDSKEWVYGVVGVGFVQIANNRVTLLVETAESPEEIDIRRAEEAKERALEQLRQKQSIQEYYRSNASLSRAMSRLKVAKRFHS</sequence>
<dbReference type="CDD" id="cd12152">
    <property type="entry name" value="F1-ATPase_delta"/>
    <property type="match status" value="1"/>
</dbReference>
<keyword evidence="5 8" id="KW-0472">Membrane</keyword>
<dbReference type="EMBL" id="DXBR01000019">
    <property type="protein sequence ID" value="HIZ38595.1"/>
    <property type="molecule type" value="Genomic_DNA"/>
</dbReference>
<comment type="similarity">
    <text evidence="2 8 9">Belongs to the ATPase epsilon chain family.</text>
</comment>
<dbReference type="GO" id="GO:0005886">
    <property type="term" value="C:plasma membrane"/>
    <property type="evidence" value="ECO:0007669"/>
    <property type="project" value="UniProtKB-SubCell"/>
</dbReference>
<dbReference type="SUPFAM" id="SSF51344">
    <property type="entry name" value="Epsilon subunit of F1F0-ATP synthase N-terminal domain"/>
    <property type="match status" value="1"/>
</dbReference>
<dbReference type="SUPFAM" id="SSF46604">
    <property type="entry name" value="Epsilon subunit of F1F0-ATP synthase C-terminal domain"/>
    <property type="match status" value="1"/>
</dbReference>
<dbReference type="Proteomes" id="UP000824049">
    <property type="component" value="Unassembled WGS sequence"/>
</dbReference>
<keyword evidence="6 8" id="KW-0139">CF(1)</keyword>
<dbReference type="Pfam" id="PF00401">
    <property type="entry name" value="ATP-synt_DE"/>
    <property type="match status" value="1"/>
</dbReference>
<evidence type="ECO:0000256" key="1">
    <source>
        <dbReference type="ARBA" id="ARBA00004184"/>
    </source>
</evidence>
<dbReference type="Gene3D" id="1.20.5.440">
    <property type="entry name" value="ATP synthase delta/epsilon subunit, C-terminal domain"/>
    <property type="match status" value="1"/>
</dbReference>
<evidence type="ECO:0000256" key="9">
    <source>
        <dbReference type="RuleBase" id="RU003656"/>
    </source>
</evidence>
<evidence type="ECO:0000259" key="10">
    <source>
        <dbReference type="Pfam" id="PF00401"/>
    </source>
</evidence>
<comment type="subcellular location">
    <subcellularLocation>
        <location evidence="8">Cell membrane</location>
        <topology evidence="8">Peripheral membrane protein</topology>
    </subcellularLocation>
    <subcellularLocation>
        <location evidence="1">Endomembrane system</location>
        <topology evidence="1">Peripheral membrane protein</topology>
    </subcellularLocation>
</comment>
<comment type="function">
    <text evidence="8">Produces ATP from ADP in the presence of a proton gradient across the membrane.</text>
</comment>
<evidence type="ECO:0000256" key="8">
    <source>
        <dbReference type="HAMAP-Rule" id="MF_00530"/>
    </source>
</evidence>
<name>A0A9D2EJM1_9FIRM</name>
<keyword evidence="7 8" id="KW-0066">ATP synthesis</keyword>
<dbReference type="Gene3D" id="2.60.15.10">
    <property type="entry name" value="F0F1 ATP synthase delta/epsilon subunit, N-terminal"/>
    <property type="match status" value="1"/>
</dbReference>
<organism evidence="12 13">
    <name type="scientific">Candidatus Anaerobutyricum stercoris</name>
    <dbReference type="NCBI Taxonomy" id="2838457"/>
    <lineage>
        <taxon>Bacteria</taxon>
        <taxon>Bacillati</taxon>
        <taxon>Bacillota</taxon>
        <taxon>Clostridia</taxon>
        <taxon>Lachnospirales</taxon>
        <taxon>Lachnospiraceae</taxon>
        <taxon>Anaerobutyricum</taxon>
    </lineage>
</organism>
<dbReference type="GO" id="GO:0046933">
    <property type="term" value="F:proton-transporting ATP synthase activity, rotational mechanism"/>
    <property type="evidence" value="ECO:0007669"/>
    <property type="project" value="UniProtKB-UniRule"/>
</dbReference>
<dbReference type="InterPro" id="IPR036794">
    <property type="entry name" value="ATP_F1_dsu/esu_C_sf"/>
</dbReference>
<evidence type="ECO:0000313" key="12">
    <source>
        <dbReference type="EMBL" id="HIZ38595.1"/>
    </source>
</evidence>
<comment type="subunit">
    <text evidence="8 9">F-type ATPases have 2 components, CF(1) - the catalytic core - and CF(0) - the membrane proton channel. CF(1) has five subunits: alpha(3), beta(3), gamma(1), delta(1), epsilon(1). CF(0) has three main subunits: a, b and c.</text>
</comment>
<proteinExistence type="inferred from homology"/>
<evidence type="ECO:0000259" key="11">
    <source>
        <dbReference type="Pfam" id="PF02823"/>
    </source>
</evidence>
<dbReference type="NCBIfam" id="TIGR01216">
    <property type="entry name" value="ATP_synt_epsi"/>
    <property type="match status" value="1"/>
</dbReference>
<evidence type="ECO:0000256" key="4">
    <source>
        <dbReference type="ARBA" id="ARBA00023065"/>
    </source>
</evidence>
<dbReference type="AlphaFoldDB" id="A0A9D2EJM1"/>
<keyword evidence="8" id="KW-1003">Cell membrane</keyword>
<protein>
    <recommendedName>
        <fullName evidence="8">ATP synthase epsilon chain</fullName>
    </recommendedName>
    <alternativeName>
        <fullName evidence="8">ATP synthase F1 sector epsilon subunit</fullName>
    </alternativeName>
    <alternativeName>
        <fullName evidence="8">F-ATPase epsilon subunit</fullName>
    </alternativeName>
</protein>
<dbReference type="InterPro" id="IPR036771">
    <property type="entry name" value="ATPsynth_dsu/esu_N"/>
</dbReference>
<evidence type="ECO:0000256" key="3">
    <source>
        <dbReference type="ARBA" id="ARBA00022448"/>
    </source>
</evidence>
<feature type="domain" description="ATP synthase F1 complex delta/epsilon subunit N-terminal" evidence="11">
    <location>
        <begin position="7"/>
        <end position="85"/>
    </location>
</feature>
<keyword evidence="3 8" id="KW-0813">Transport</keyword>
<evidence type="ECO:0000256" key="2">
    <source>
        <dbReference type="ARBA" id="ARBA00005712"/>
    </source>
</evidence>
<comment type="caution">
    <text evidence="12">The sequence shown here is derived from an EMBL/GenBank/DDBJ whole genome shotgun (WGS) entry which is preliminary data.</text>
</comment>
<feature type="domain" description="ATP synthase epsilon subunit C-terminal" evidence="10">
    <location>
        <begin position="89"/>
        <end position="134"/>
    </location>
</feature>
<dbReference type="Pfam" id="PF02823">
    <property type="entry name" value="ATP-synt_DE_N"/>
    <property type="match status" value="1"/>
</dbReference>
<dbReference type="InterPro" id="IPR001469">
    <property type="entry name" value="ATP_synth_F1_dsu/esu"/>
</dbReference>
<evidence type="ECO:0000313" key="13">
    <source>
        <dbReference type="Proteomes" id="UP000824049"/>
    </source>
</evidence>
<dbReference type="HAMAP" id="MF_00530">
    <property type="entry name" value="ATP_synth_epsil_bac"/>
    <property type="match status" value="1"/>
</dbReference>
<reference evidence="12" key="2">
    <citation type="submission" date="2021-04" db="EMBL/GenBank/DDBJ databases">
        <authorList>
            <person name="Gilroy R."/>
        </authorList>
    </citation>
    <scope>NUCLEOTIDE SEQUENCE</scope>
    <source>
        <strain evidence="12">CHK179-28034</strain>
    </source>
</reference>